<dbReference type="AlphaFoldDB" id="C6XRQ6"/>
<dbReference type="eggNOG" id="COG4564">
    <property type="taxonomic scope" value="Bacteria"/>
</dbReference>
<dbReference type="CDD" id="cd06225">
    <property type="entry name" value="HAMP"/>
    <property type="match status" value="1"/>
</dbReference>
<dbReference type="Pfam" id="PF00015">
    <property type="entry name" value="MCPsignal"/>
    <property type="match status" value="1"/>
</dbReference>
<keyword evidence="2" id="KW-1003">Cell membrane</keyword>
<dbReference type="KEGG" id="hba:Hbal_2998"/>
<evidence type="ECO:0000256" key="4">
    <source>
        <dbReference type="ARBA" id="ARBA00022989"/>
    </source>
</evidence>
<comment type="similarity">
    <text evidence="7">Belongs to the methyl-accepting chemotaxis (MCP) protein family.</text>
</comment>
<accession>C6XRQ6</accession>
<dbReference type="eggNOG" id="COG0840">
    <property type="taxonomic scope" value="Bacteria"/>
</dbReference>
<evidence type="ECO:0000256" key="7">
    <source>
        <dbReference type="ARBA" id="ARBA00029447"/>
    </source>
</evidence>
<gene>
    <name evidence="12" type="ordered locus">Hbal_2998</name>
</gene>
<keyword evidence="5 9" id="KW-0472">Membrane</keyword>
<keyword evidence="4 9" id="KW-1133">Transmembrane helix</keyword>
<dbReference type="GO" id="GO:0005886">
    <property type="term" value="C:plasma membrane"/>
    <property type="evidence" value="ECO:0007669"/>
    <property type="project" value="UniProtKB-SubCell"/>
</dbReference>
<reference evidence="13" key="1">
    <citation type="journal article" date="2011" name="J. Bacteriol.">
        <title>Genome sequences of eight morphologically diverse alphaproteobacteria.</title>
        <authorList>
            <consortium name="US DOE Joint Genome Institute"/>
            <person name="Brown P.J."/>
            <person name="Kysela D.T."/>
            <person name="Buechlein A."/>
            <person name="Hemmerich C."/>
            <person name="Brun Y.V."/>
        </authorList>
    </citation>
    <scope>NUCLEOTIDE SEQUENCE [LARGE SCALE GENOMIC DNA]</scope>
    <source>
        <strain evidence="13">ATCC 49814 / DSM 5838 / IFAM 1418</strain>
    </source>
</reference>
<dbReference type="Proteomes" id="UP000002745">
    <property type="component" value="Chromosome"/>
</dbReference>
<dbReference type="Gene3D" id="1.10.8.500">
    <property type="entry name" value="HAMP domain in histidine kinase"/>
    <property type="match status" value="1"/>
</dbReference>
<dbReference type="GO" id="GO:0007165">
    <property type="term" value="P:signal transduction"/>
    <property type="evidence" value="ECO:0007669"/>
    <property type="project" value="UniProtKB-KW"/>
</dbReference>
<dbReference type="InterPro" id="IPR033480">
    <property type="entry name" value="sCache_2"/>
</dbReference>
<dbReference type="SMART" id="SM00304">
    <property type="entry name" value="HAMP"/>
    <property type="match status" value="1"/>
</dbReference>
<dbReference type="EMBL" id="CP001678">
    <property type="protein sequence ID" value="ACT60666.1"/>
    <property type="molecule type" value="Genomic_DNA"/>
</dbReference>
<dbReference type="HOGENOM" id="CLU_000445_107_27_5"/>
<name>C6XRQ6_HIRBI</name>
<evidence type="ECO:0000256" key="3">
    <source>
        <dbReference type="ARBA" id="ARBA00022692"/>
    </source>
</evidence>
<sequence length="538" mass="57719">MAVCVFSLSWRSYHKSEQGIHNQLESIVQASNTIIQSEYDLFQDGSITEAVAKENALRSIAALRYGGSEYVFILDEDVNMLMHPIKPKLNNTSVKNSQDPTGKFLFREMVEVAMNGGGIVEYMWPRPGDEEPVQKASYLDVFEPWGFVIGTGVYIDDLKSVLMNTLIEGFIILLAFGGITGLVAMRTANSVVRPMLRLADTMKELTLGNTSIAVEGTERKDEIGPMAVAVTAFRDGLAERAVLEKANKEAESSNLLRQNKIEKLIEVFKGKSADVLSQMEANIHSLKSSSDGLQGYAQETDAQSARASAVSHETSSNVQTVAAAAEELSASVSEIMQNVHNNNGTISETANMTSKANEKVKELANAVSKISDVVSLIADIAEQTNLLALNATIEAARAGDSGKGFAVVASEVKQLADQTARATDEISNQISMVQGSTKETVVSIENITQSMEEVSNIMSAIAAAVEEQGAATNEISRNAQFAATGTLEVSENTQNVTKTAKDTTSSALEVGHAADDLAMRAEEMKVQVEQFLSGVAAA</sequence>
<dbReference type="GO" id="GO:0006935">
    <property type="term" value="P:chemotaxis"/>
    <property type="evidence" value="ECO:0007669"/>
    <property type="project" value="InterPro"/>
</dbReference>
<dbReference type="STRING" id="582402.Hbal_2998"/>
<evidence type="ECO:0000256" key="9">
    <source>
        <dbReference type="SAM" id="Phobius"/>
    </source>
</evidence>
<dbReference type="InterPro" id="IPR004090">
    <property type="entry name" value="Chemotax_Me-accpt_rcpt"/>
</dbReference>
<keyword evidence="3 9" id="KW-0812">Transmembrane</keyword>
<comment type="subcellular location">
    <subcellularLocation>
        <location evidence="1">Cell membrane</location>
        <topology evidence="1">Multi-pass membrane protein</topology>
    </subcellularLocation>
</comment>
<evidence type="ECO:0000259" key="11">
    <source>
        <dbReference type="PROSITE" id="PS50885"/>
    </source>
</evidence>
<dbReference type="PANTHER" id="PTHR32089:SF112">
    <property type="entry name" value="LYSOZYME-LIKE PROTEIN-RELATED"/>
    <property type="match status" value="1"/>
</dbReference>
<dbReference type="SMART" id="SM00283">
    <property type="entry name" value="MA"/>
    <property type="match status" value="1"/>
</dbReference>
<dbReference type="PRINTS" id="PR00260">
    <property type="entry name" value="CHEMTRNSDUCR"/>
</dbReference>
<dbReference type="PANTHER" id="PTHR32089">
    <property type="entry name" value="METHYL-ACCEPTING CHEMOTAXIS PROTEIN MCPB"/>
    <property type="match status" value="1"/>
</dbReference>
<dbReference type="Pfam" id="PF00672">
    <property type="entry name" value="HAMP"/>
    <property type="match status" value="1"/>
</dbReference>
<dbReference type="Gene3D" id="3.30.450.20">
    <property type="entry name" value="PAS domain"/>
    <property type="match status" value="1"/>
</dbReference>
<evidence type="ECO:0000256" key="1">
    <source>
        <dbReference type="ARBA" id="ARBA00004651"/>
    </source>
</evidence>
<keyword evidence="13" id="KW-1185">Reference proteome</keyword>
<feature type="domain" description="Methyl-accepting transducer" evidence="10">
    <location>
        <begin position="275"/>
        <end position="511"/>
    </location>
</feature>
<dbReference type="PROSITE" id="PS50111">
    <property type="entry name" value="CHEMOTAXIS_TRANSDUC_2"/>
    <property type="match status" value="1"/>
</dbReference>
<evidence type="ECO:0000256" key="5">
    <source>
        <dbReference type="ARBA" id="ARBA00023136"/>
    </source>
</evidence>
<evidence type="ECO:0000259" key="10">
    <source>
        <dbReference type="PROSITE" id="PS50111"/>
    </source>
</evidence>
<keyword evidence="6 8" id="KW-0807">Transducer</keyword>
<dbReference type="SUPFAM" id="SSF58104">
    <property type="entry name" value="Methyl-accepting chemotaxis protein (MCP) signaling domain"/>
    <property type="match status" value="1"/>
</dbReference>
<organism evidence="12 13">
    <name type="scientific">Hirschia baltica (strain ATCC 49814 / DSM 5838 / IFAM 1418)</name>
    <dbReference type="NCBI Taxonomy" id="582402"/>
    <lineage>
        <taxon>Bacteria</taxon>
        <taxon>Pseudomonadati</taxon>
        <taxon>Pseudomonadota</taxon>
        <taxon>Alphaproteobacteria</taxon>
        <taxon>Hyphomonadales</taxon>
        <taxon>Hyphomonadaceae</taxon>
        <taxon>Hirschia</taxon>
    </lineage>
</organism>
<dbReference type="InterPro" id="IPR003660">
    <property type="entry name" value="HAMP_dom"/>
</dbReference>
<dbReference type="InterPro" id="IPR004089">
    <property type="entry name" value="MCPsignal_dom"/>
</dbReference>
<feature type="domain" description="HAMP" evidence="11">
    <location>
        <begin position="189"/>
        <end position="242"/>
    </location>
</feature>
<dbReference type="SMART" id="SM01049">
    <property type="entry name" value="Cache_2"/>
    <property type="match status" value="1"/>
</dbReference>
<dbReference type="Pfam" id="PF17200">
    <property type="entry name" value="sCache_2"/>
    <property type="match status" value="1"/>
</dbReference>
<evidence type="ECO:0000313" key="12">
    <source>
        <dbReference type="EMBL" id="ACT60666.1"/>
    </source>
</evidence>
<evidence type="ECO:0000313" key="13">
    <source>
        <dbReference type="Proteomes" id="UP000002745"/>
    </source>
</evidence>
<proteinExistence type="inferred from homology"/>
<dbReference type="Gene3D" id="1.10.287.950">
    <property type="entry name" value="Methyl-accepting chemotaxis protein"/>
    <property type="match status" value="1"/>
</dbReference>
<feature type="transmembrane region" description="Helical" evidence="9">
    <location>
        <begin position="166"/>
        <end position="185"/>
    </location>
</feature>
<dbReference type="GO" id="GO:0004888">
    <property type="term" value="F:transmembrane signaling receptor activity"/>
    <property type="evidence" value="ECO:0007669"/>
    <property type="project" value="InterPro"/>
</dbReference>
<evidence type="ECO:0000256" key="2">
    <source>
        <dbReference type="ARBA" id="ARBA00022475"/>
    </source>
</evidence>
<evidence type="ECO:0000256" key="6">
    <source>
        <dbReference type="ARBA" id="ARBA00023224"/>
    </source>
</evidence>
<protein>
    <submittedName>
        <fullName evidence="12">Methyl-accepting chemotaxis sensory transducer with Cache sensor</fullName>
    </submittedName>
</protein>
<dbReference type="PROSITE" id="PS50885">
    <property type="entry name" value="HAMP"/>
    <property type="match status" value="1"/>
</dbReference>
<evidence type="ECO:0000256" key="8">
    <source>
        <dbReference type="PROSITE-ProRule" id="PRU00284"/>
    </source>
</evidence>